<dbReference type="InterPro" id="IPR006694">
    <property type="entry name" value="Fatty_acid_hydroxylase"/>
</dbReference>
<dbReference type="PANTHER" id="PTHR31899:SF9">
    <property type="entry name" value="BETA-CAROTENE 3-HYDROXYLASE 1, CHLOROPLASTIC"/>
    <property type="match status" value="1"/>
</dbReference>
<keyword evidence="7" id="KW-1185">Reference proteome</keyword>
<sequence length="184" mass="20872">MDFSSWPVLIAIVLLAVVGMEGFAWWAHKYIMHDWGWGWHRSHHEPHEGMFEKNDLYAVVFAGFSILLFVVGTGFGIPVVTALATGITIYGFLYFVVHDGLVHQRWPFRYIPHRGYAKRLVQAHRLHHAVRGKEHGVSFGFLYAPPIEDLQRRLKDSGVVAREQAEIRRSAKAVAPTSDASPTL</sequence>
<dbReference type="Proteomes" id="UP000613160">
    <property type="component" value="Unassembled WGS sequence"/>
</dbReference>
<name>A0A916XTB9_9HYPH</name>
<comment type="similarity">
    <text evidence="1">Belongs to the sterol desaturase family.</text>
</comment>
<feature type="transmembrane region" description="Helical" evidence="4">
    <location>
        <begin position="56"/>
        <end position="77"/>
    </location>
</feature>
<dbReference type="InterPro" id="IPR045019">
    <property type="entry name" value="BETA-OHASE-like"/>
</dbReference>
<evidence type="ECO:0000256" key="1">
    <source>
        <dbReference type="ARBA" id="ARBA00009324"/>
    </source>
</evidence>
<keyword evidence="4" id="KW-0812">Transmembrane</keyword>
<keyword evidence="4" id="KW-0472">Membrane</keyword>
<keyword evidence="2" id="KW-0125">Carotenoid biosynthesis</keyword>
<organism evidence="6 7">
    <name type="scientific">Aureimonas glaciei</name>
    <dbReference type="NCBI Taxonomy" id="1776957"/>
    <lineage>
        <taxon>Bacteria</taxon>
        <taxon>Pseudomonadati</taxon>
        <taxon>Pseudomonadota</taxon>
        <taxon>Alphaproteobacteria</taxon>
        <taxon>Hyphomicrobiales</taxon>
        <taxon>Aurantimonadaceae</taxon>
        <taxon>Aureimonas</taxon>
    </lineage>
</organism>
<dbReference type="EMBL" id="BMJJ01000001">
    <property type="protein sequence ID" value="GGD07038.1"/>
    <property type="molecule type" value="Genomic_DNA"/>
</dbReference>
<evidence type="ECO:0000256" key="2">
    <source>
        <dbReference type="ARBA" id="ARBA00022746"/>
    </source>
</evidence>
<evidence type="ECO:0000256" key="3">
    <source>
        <dbReference type="ARBA" id="ARBA00023002"/>
    </source>
</evidence>
<reference evidence="6" key="1">
    <citation type="journal article" date="2014" name="Int. J. Syst. Evol. Microbiol.">
        <title>Complete genome sequence of Corynebacterium casei LMG S-19264T (=DSM 44701T), isolated from a smear-ripened cheese.</title>
        <authorList>
            <consortium name="US DOE Joint Genome Institute (JGI-PGF)"/>
            <person name="Walter F."/>
            <person name="Albersmeier A."/>
            <person name="Kalinowski J."/>
            <person name="Ruckert C."/>
        </authorList>
    </citation>
    <scope>NUCLEOTIDE SEQUENCE</scope>
    <source>
        <strain evidence="6">CGMCC 1.15493</strain>
    </source>
</reference>
<gene>
    <name evidence="6" type="ORF">GCM10011335_07540</name>
</gene>
<keyword evidence="3" id="KW-0560">Oxidoreductase</keyword>
<evidence type="ECO:0000313" key="7">
    <source>
        <dbReference type="Proteomes" id="UP000613160"/>
    </source>
</evidence>
<dbReference type="PANTHER" id="PTHR31899">
    <property type="entry name" value="BETA-CAROTENE 3-HYDROXYLASE 1, CHLOROPLASTIC"/>
    <property type="match status" value="1"/>
</dbReference>
<accession>A0A916XTB9</accession>
<comment type="caution">
    <text evidence="6">The sequence shown here is derived from an EMBL/GenBank/DDBJ whole genome shotgun (WGS) entry which is preliminary data.</text>
</comment>
<dbReference type="Pfam" id="PF04116">
    <property type="entry name" value="FA_hydroxylase"/>
    <property type="match status" value="1"/>
</dbReference>
<dbReference type="GO" id="GO:0010291">
    <property type="term" value="F:beta-carotene 3-hydroxylase activity"/>
    <property type="evidence" value="ECO:0007669"/>
    <property type="project" value="TreeGrafter"/>
</dbReference>
<evidence type="ECO:0000313" key="6">
    <source>
        <dbReference type="EMBL" id="GGD07038.1"/>
    </source>
</evidence>
<reference evidence="6" key="2">
    <citation type="submission" date="2020-09" db="EMBL/GenBank/DDBJ databases">
        <authorList>
            <person name="Sun Q."/>
            <person name="Zhou Y."/>
        </authorList>
    </citation>
    <scope>NUCLEOTIDE SEQUENCE</scope>
    <source>
        <strain evidence="6">CGMCC 1.15493</strain>
    </source>
</reference>
<protein>
    <recommendedName>
        <fullName evidence="5">Fatty acid hydroxylase domain-containing protein</fullName>
    </recommendedName>
</protein>
<feature type="domain" description="Fatty acid hydroxylase" evidence="5">
    <location>
        <begin position="13"/>
        <end position="141"/>
    </location>
</feature>
<dbReference type="AlphaFoldDB" id="A0A916XTB9"/>
<dbReference type="GO" id="GO:0016123">
    <property type="term" value="P:xanthophyll biosynthetic process"/>
    <property type="evidence" value="ECO:0007669"/>
    <property type="project" value="TreeGrafter"/>
</dbReference>
<evidence type="ECO:0000259" key="5">
    <source>
        <dbReference type="Pfam" id="PF04116"/>
    </source>
</evidence>
<dbReference type="RefSeq" id="WP_188849191.1">
    <property type="nucleotide sequence ID" value="NZ_BMJJ01000001.1"/>
</dbReference>
<feature type="transmembrane region" description="Helical" evidence="4">
    <location>
        <begin position="83"/>
        <end position="102"/>
    </location>
</feature>
<evidence type="ECO:0000256" key="4">
    <source>
        <dbReference type="SAM" id="Phobius"/>
    </source>
</evidence>
<proteinExistence type="inferred from homology"/>
<feature type="transmembrane region" description="Helical" evidence="4">
    <location>
        <begin position="6"/>
        <end position="27"/>
    </location>
</feature>
<dbReference type="GO" id="GO:0016119">
    <property type="term" value="P:carotene metabolic process"/>
    <property type="evidence" value="ECO:0007669"/>
    <property type="project" value="TreeGrafter"/>
</dbReference>
<dbReference type="GO" id="GO:0005506">
    <property type="term" value="F:iron ion binding"/>
    <property type="evidence" value="ECO:0007669"/>
    <property type="project" value="InterPro"/>
</dbReference>
<keyword evidence="4" id="KW-1133">Transmembrane helix</keyword>